<feature type="compositionally biased region" description="Basic and acidic residues" evidence="4">
    <location>
        <begin position="1486"/>
        <end position="1513"/>
    </location>
</feature>
<gene>
    <name evidence="7" type="ORF">BLNAU_13831</name>
</gene>
<dbReference type="EMBL" id="JARBJD010000122">
    <property type="protein sequence ID" value="KAK2951215.1"/>
    <property type="molecule type" value="Genomic_DNA"/>
</dbReference>
<feature type="compositionally biased region" description="Acidic residues" evidence="4">
    <location>
        <begin position="909"/>
        <end position="934"/>
    </location>
</feature>
<keyword evidence="5" id="KW-0472">Membrane</keyword>
<keyword evidence="8" id="KW-1185">Reference proteome</keyword>
<dbReference type="InterPro" id="IPR052994">
    <property type="entry name" value="Tiny_macrocysts_regulators"/>
</dbReference>
<dbReference type="InterPro" id="IPR057352">
    <property type="entry name" value="TPR_TmcB/C"/>
</dbReference>
<keyword evidence="5" id="KW-1133">Transmembrane helix</keyword>
<feature type="compositionally biased region" description="Basic and acidic residues" evidence="4">
    <location>
        <begin position="950"/>
        <end position="997"/>
    </location>
</feature>
<feature type="transmembrane region" description="Helical" evidence="5">
    <location>
        <begin position="133"/>
        <end position="155"/>
    </location>
</feature>
<dbReference type="PANTHER" id="PTHR31600:SF2">
    <property type="entry name" value="GAMETE ENRICHED GENE 10 PROTEIN-RELATED"/>
    <property type="match status" value="1"/>
</dbReference>
<evidence type="ECO:0000256" key="4">
    <source>
        <dbReference type="SAM" id="MobiDB-lite"/>
    </source>
</evidence>
<keyword evidence="5" id="KW-0812">Transmembrane</keyword>
<feature type="region of interest" description="Disordered" evidence="4">
    <location>
        <begin position="1486"/>
        <end position="1521"/>
    </location>
</feature>
<keyword evidence="3" id="KW-0408">Iron</keyword>
<evidence type="ECO:0000313" key="8">
    <source>
        <dbReference type="Proteomes" id="UP001281761"/>
    </source>
</evidence>
<feature type="transmembrane region" description="Helical" evidence="5">
    <location>
        <begin position="49"/>
        <end position="70"/>
    </location>
</feature>
<dbReference type="Pfam" id="PF25474">
    <property type="entry name" value="TPR_TmcB"/>
    <property type="match status" value="1"/>
</dbReference>
<comment type="caution">
    <text evidence="7">The sequence shown here is derived from an EMBL/GenBank/DDBJ whole genome shotgun (WGS) entry which is preliminary data.</text>
</comment>
<evidence type="ECO:0000313" key="7">
    <source>
        <dbReference type="EMBL" id="KAK2951215.1"/>
    </source>
</evidence>
<feature type="compositionally biased region" description="Basic residues" evidence="4">
    <location>
        <begin position="604"/>
        <end position="613"/>
    </location>
</feature>
<keyword evidence="2" id="KW-0479">Metal-binding</keyword>
<dbReference type="Proteomes" id="UP001281761">
    <property type="component" value="Unassembled WGS sequence"/>
</dbReference>
<accession>A0ABQ9XIE0</accession>
<evidence type="ECO:0000256" key="2">
    <source>
        <dbReference type="ARBA" id="ARBA00022723"/>
    </source>
</evidence>
<evidence type="ECO:0000256" key="3">
    <source>
        <dbReference type="ARBA" id="ARBA00023004"/>
    </source>
</evidence>
<feature type="domain" description="TmcB/TmcC TPR repeats" evidence="6">
    <location>
        <begin position="475"/>
        <end position="581"/>
    </location>
</feature>
<feature type="transmembrane region" description="Helical" evidence="5">
    <location>
        <begin position="1139"/>
        <end position="1161"/>
    </location>
</feature>
<proteinExistence type="inferred from homology"/>
<evidence type="ECO:0000259" key="6">
    <source>
        <dbReference type="Pfam" id="PF25474"/>
    </source>
</evidence>
<feature type="transmembrane region" description="Helical" evidence="5">
    <location>
        <begin position="314"/>
        <end position="340"/>
    </location>
</feature>
<comment type="similarity">
    <text evidence="1">Belongs to the hemerythrin family.</text>
</comment>
<feature type="transmembrane region" description="Helical" evidence="5">
    <location>
        <begin position="254"/>
        <end position="274"/>
    </location>
</feature>
<feature type="transmembrane region" description="Helical" evidence="5">
    <location>
        <begin position="843"/>
        <end position="866"/>
    </location>
</feature>
<feature type="transmembrane region" description="Helical" evidence="5">
    <location>
        <begin position="99"/>
        <end position="121"/>
    </location>
</feature>
<feature type="region of interest" description="Disordered" evidence="4">
    <location>
        <begin position="580"/>
        <end position="613"/>
    </location>
</feature>
<feature type="transmembrane region" description="Helical" evidence="5">
    <location>
        <begin position="286"/>
        <end position="308"/>
    </location>
</feature>
<feature type="transmembrane region" description="Helical" evidence="5">
    <location>
        <begin position="226"/>
        <end position="248"/>
    </location>
</feature>
<feature type="region of interest" description="Disordered" evidence="4">
    <location>
        <begin position="896"/>
        <end position="1003"/>
    </location>
</feature>
<evidence type="ECO:0000256" key="1">
    <source>
        <dbReference type="ARBA" id="ARBA00010587"/>
    </source>
</evidence>
<organism evidence="7 8">
    <name type="scientific">Blattamonas nauphoetae</name>
    <dbReference type="NCBI Taxonomy" id="2049346"/>
    <lineage>
        <taxon>Eukaryota</taxon>
        <taxon>Metamonada</taxon>
        <taxon>Preaxostyla</taxon>
        <taxon>Oxymonadida</taxon>
        <taxon>Blattamonas</taxon>
    </lineage>
</organism>
<sequence length="1576" mass="177763">MEDERKSTSSALTSSSFEGGSFDVTSRRDSFLFTILFPLYENPRQPRKILPMIGYCFLFLELITLSFFSINTTTKMPTMIGHALGFVNFASLGSALKTIYGVVPIALLALILILVLVLILVSPLYQWLLTHQPWILAVTKITFTVFFQILVVPIVNMSINAFDCYRLTPESSLLYRSSGATCFGSDDMLSTVGAVIAIVFLVLYFVMVAMYHFFIFRSNPKRGGYFAAPSGAFQTAIIVFVFGLIFCQRLLVDWAFWRAVVSVGTAAGFVLAVIMTQPFYSLFSNFLIVLLFTVYGTLRLCLEIGFLIDSGTGTIIGTIVMAVVGIGGGIGLSILFLHLLKMKERRTWAITISKDNEVLPKFDMGSEEGIEKLMQHVGKVSVERSVRFVLVKKLRTRALMEYADGIYSTAILRHKDDKILLANYALFLQSVTKNRIKAQVILRQCKKARPGLATRFLIHCVMKGESAENGSGGGEAMEMNLKAQLEQAENDREDARDAQIEFYDNLSKQKPNFSLLQKQLTLIVKAEAESKKSYEQLLAQNPNNVAVLRSYGVMLQKIIRDDDMADYVLAKADQIEEDTTEDYGGTMTGTIKTDPRGDTGSRVSVRKKKKKKKTQAETGIDDILGTSKAKGMTLINTVFGSISAGHIIGVIGFVAAYIVTNIVSGQFIEAMGHIRDVGTIVISGCRISIIGLQFLIHEFLWDWTKIADTDQTIDTVVELQPYFSYYGGSLTKLMKQVYESNVENDVWELVDIPVAAAFFNGTTNTTYDVTVTEKSFLNLMADMAQLATQVGVMTDLPTQFPSLHARMVSIQYNSYHPLFEAGKRALIAYADNASSASSRMRTLFNMIVGFPTAIVLISLVCSYGFISLQVTKDRKEILRRSLEVKKSSFQSVARLLTEDGSDNVTNQLNEEEEEMEQEVEEEEEEEEEEEDQDLAADKSELLENEQDETTFEKVEASPRQDEINASSSDRKNTNTDRSSEGLEPKTLDEANEPHTEDADPLPIALLPRRKLGGSKMESSQFASDVYASHTQSMHQLFSPGNHTQVLYDPNTSPQMTPPMNVGMSQLSHNLHANATVETKHDFGFGLFTERSLLTQRDEDDDHVTKRDDAEWEEAFENSVEDLHNMHKTIHSGIPVHTKVMMVMHVVAVLAVLCGYMLPNYISFFTFTSSVDNILLAAIRPICLTNSNFFLLSMAFDMPFLKFPKLITHPTCTNPVWNDSSHLGQTKAKTMELLTGSLDYFRKTSLITHFGKTAETITDDKLIDERLVTRYENEFNVRELLHQDDCFMSDRTACEEEDIHARLFETHDTVSGLQALISRFLQYGEFLKEEDESIFNETHPIFRFMNSALRNDLRDCTVNMVGRMCSDVIAMKDVFMTQLLIAVVIMSVIYLLVQFFMMTPFITFKRMGMEDRRLNELISFDIDDSNYVRFVDAMKTKNKTIDGLREKVIDSANNVIRMHNQHESAGMQEAAMEELMKMTKRSFREEEKSMHARIDDLQRQSKSETQDSKPKAAKETSITNEQLDQHKLEHRVILQRLGVIFDGLRGKDLARQAISVRQLTRLFDRHFISSDDRDLST</sequence>
<dbReference type="Gene3D" id="1.20.120.50">
    <property type="entry name" value="Hemerythrin-like"/>
    <property type="match status" value="1"/>
</dbReference>
<name>A0ABQ9XIE0_9EUKA</name>
<dbReference type="InterPro" id="IPR035938">
    <property type="entry name" value="Hemerythrin-like_sf"/>
</dbReference>
<dbReference type="PANTHER" id="PTHR31600">
    <property type="entry name" value="TINY MACROCYSTS PROTEIN B-RELATED"/>
    <property type="match status" value="1"/>
</dbReference>
<protein>
    <recommendedName>
        <fullName evidence="6">TmcB/TmcC TPR repeats domain-containing protein</fullName>
    </recommendedName>
</protein>
<evidence type="ECO:0000256" key="5">
    <source>
        <dbReference type="SAM" id="Phobius"/>
    </source>
</evidence>
<feature type="transmembrane region" description="Helical" evidence="5">
    <location>
        <begin position="194"/>
        <end position="214"/>
    </location>
</feature>
<feature type="transmembrane region" description="Helical" evidence="5">
    <location>
        <begin position="1378"/>
        <end position="1401"/>
    </location>
</feature>
<reference evidence="7 8" key="1">
    <citation type="journal article" date="2022" name="bioRxiv">
        <title>Genomics of Preaxostyla Flagellates Illuminates Evolutionary Transitions and the Path Towards Mitochondrial Loss.</title>
        <authorList>
            <person name="Novak L.V.F."/>
            <person name="Treitli S.C."/>
            <person name="Pyrih J."/>
            <person name="Halakuc P."/>
            <person name="Pipaliya S.V."/>
            <person name="Vacek V."/>
            <person name="Brzon O."/>
            <person name="Soukal P."/>
            <person name="Eme L."/>
            <person name="Dacks J.B."/>
            <person name="Karnkowska A."/>
            <person name="Elias M."/>
            <person name="Hampl V."/>
        </authorList>
    </citation>
    <scope>NUCLEOTIDE SEQUENCE [LARGE SCALE GENOMIC DNA]</scope>
    <source>
        <strain evidence="7">NAU3</strain>
        <tissue evidence="7">Gut</tissue>
    </source>
</reference>
<feature type="transmembrane region" description="Helical" evidence="5">
    <location>
        <begin position="1173"/>
        <end position="1195"/>
    </location>
</feature>
<feature type="transmembrane region" description="Helical" evidence="5">
    <location>
        <begin position="634"/>
        <end position="659"/>
    </location>
</feature>